<keyword evidence="1" id="KW-1133">Transmembrane helix</keyword>
<comment type="caution">
    <text evidence="3">The sequence shown here is derived from an EMBL/GenBank/DDBJ whole genome shotgun (WGS) entry which is preliminary data.</text>
</comment>
<feature type="domain" description="TadE-like" evidence="2">
    <location>
        <begin position="17"/>
        <end position="59"/>
    </location>
</feature>
<dbReference type="Pfam" id="PF07811">
    <property type="entry name" value="TadE"/>
    <property type="match status" value="1"/>
</dbReference>
<gene>
    <name evidence="3" type="ORF">QFZ36_001773</name>
</gene>
<proteinExistence type="predicted"/>
<reference evidence="3 4" key="1">
    <citation type="submission" date="2023-07" db="EMBL/GenBank/DDBJ databases">
        <title>Comparative genomics of wheat-associated soil bacteria to identify genetic determinants of phenazine resistance.</title>
        <authorList>
            <person name="Mouncey N."/>
        </authorList>
    </citation>
    <scope>NUCLEOTIDE SEQUENCE [LARGE SCALE GENOMIC DNA]</scope>
    <source>
        <strain evidence="3 4">W1I3</strain>
    </source>
</reference>
<feature type="transmembrane region" description="Helical" evidence="1">
    <location>
        <begin position="23"/>
        <end position="45"/>
    </location>
</feature>
<organism evidence="3 4">
    <name type="scientific">Pseudarthrobacter siccitolerans</name>
    <dbReference type="NCBI Taxonomy" id="861266"/>
    <lineage>
        <taxon>Bacteria</taxon>
        <taxon>Bacillati</taxon>
        <taxon>Actinomycetota</taxon>
        <taxon>Actinomycetes</taxon>
        <taxon>Micrococcales</taxon>
        <taxon>Micrococcaceae</taxon>
        <taxon>Pseudarthrobacter</taxon>
    </lineage>
</organism>
<evidence type="ECO:0000313" key="3">
    <source>
        <dbReference type="EMBL" id="MDQ0674212.1"/>
    </source>
</evidence>
<dbReference type="RefSeq" id="WP_306635631.1">
    <property type="nucleotide sequence ID" value="NZ_JAUSXB010000001.1"/>
</dbReference>
<sequence length="141" mass="13893">MTNAPEAVYLRRAEDRGAVTAEFAVALPAVLLLLAMLLTGAAAGVTQLRLEEGARAGARALARGDDSAAVERIVRTLSGASASAAVAAEGEWLSVTVTGRVGGPLGSSIPWTLTARASTRSETVAAGPAIPSAVAAAAGAG</sequence>
<keyword evidence="1" id="KW-0472">Membrane</keyword>
<name>A0ABU0PKI7_9MICC</name>
<evidence type="ECO:0000313" key="4">
    <source>
        <dbReference type="Proteomes" id="UP001236806"/>
    </source>
</evidence>
<keyword evidence="1" id="KW-0812">Transmembrane</keyword>
<evidence type="ECO:0000259" key="2">
    <source>
        <dbReference type="Pfam" id="PF07811"/>
    </source>
</evidence>
<keyword evidence="4" id="KW-1185">Reference proteome</keyword>
<protein>
    <submittedName>
        <fullName evidence="3">Flp pilus assembly protein TadG</fullName>
    </submittedName>
</protein>
<dbReference type="Proteomes" id="UP001236806">
    <property type="component" value="Unassembled WGS sequence"/>
</dbReference>
<dbReference type="NCBIfam" id="NF041390">
    <property type="entry name" value="TadE_Rv3655c"/>
    <property type="match status" value="1"/>
</dbReference>
<dbReference type="InterPro" id="IPR049790">
    <property type="entry name" value="Rv3655c/TadE"/>
</dbReference>
<accession>A0ABU0PKI7</accession>
<dbReference type="EMBL" id="JAUSXB010000001">
    <property type="protein sequence ID" value="MDQ0674212.1"/>
    <property type="molecule type" value="Genomic_DNA"/>
</dbReference>
<dbReference type="InterPro" id="IPR012495">
    <property type="entry name" value="TadE-like_dom"/>
</dbReference>
<evidence type="ECO:0000256" key="1">
    <source>
        <dbReference type="SAM" id="Phobius"/>
    </source>
</evidence>